<evidence type="ECO:0000256" key="5">
    <source>
        <dbReference type="SAM" id="MobiDB-lite"/>
    </source>
</evidence>
<dbReference type="InterPro" id="IPR001683">
    <property type="entry name" value="PX_dom"/>
</dbReference>
<feature type="domain" description="PX" evidence="7">
    <location>
        <begin position="1"/>
        <end position="125"/>
    </location>
</feature>
<dbReference type="SMART" id="SM00312">
    <property type="entry name" value="PX"/>
    <property type="match status" value="1"/>
</dbReference>
<dbReference type="SUPFAM" id="SSF64268">
    <property type="entry name" value="PX domain"/>
    <property type="match status" value="1"/>
</dbReference>
<proteinExistence type="predicted"/>
<dbReference type="SUPFAM" id="SSF58038">
    <property type="entry name" value="SNARE fusion complex"/>
    <property type="match status" value="1"/>
</dbReference>
<dbReference type="PROSITE" id="PS50195">
    <property type="entry name" value="PX"/>
    <property type="match status" value="1"/>
</dbReference>
<keyword evidence="3" id="KW-0175">Coiled coil</keyword>
<dbReference type="SMART" id="SM00397">
    <property type="entry name" value="t_SNARE"/>
    <property type="match status" value="1"/>
</dbReference>
<accession>A0ABR4P043</accession>
<reference evidence="8 9" key="1">
    <citation type="submission" date="2024-05" db="EMBL/GenBank/DDBJ databases">
        <title>Long read based assembly of the Candida bracarensis genome reveals expanded adhesin content.</title>
        <authorList>
            <person name="Marcet-Houben M."/>
            <person name="Ksiezopolska E."/>
            <person name="Gabaldon T."/>
        </authorList>
    </citation>
    <scope>NUCLEOTIDE SEQUENCE [LARGE SCALE GENOMIC DNA]</scope>
    <source>
        <strain evidence="8 9">CBM6</strain>
    </source>
</reference>
<gene>
    <name evidence="8" type="ORF">RNJ44_03362</name>
</gene>
<organism evidence="8 9">
    <name type="scientific">Nakaseomyces bracarensis</name>
    <dbReference type="NCBI Taxonomy" id="273131"/>
    <lineage>
        <taxon>Eukaryota</taxon>
        <taxon>Fungi</taxon>
        <taxon>Dikarya</taxon>
        <taxon>Ascomycota</taxon>
        <taxon>Saccharomycotina</taxon>
        <taxon>Saccharomycetes</taxon>
        <taxon>Saccharomycetales</taxon>
        <taxon>Saccharomycetaceae</taxon>
        <taxon>Nakaseomyces</taxon>
    </lineage>
</organism>
<keyword evidence="2" id="KW-0813">Transport</keyword>
<feature type="domain" description="T-SNARE coiled-coil homology" evidence="6">
    <location>
        <begin position="277"/>
        <end position="339"/>
    </location>
</feature>
<dbReference type="PANTHER" id="PTHR19957:SF124">
    <property type="entry name" value="SYNTAXIN-8"/>
    <property type="match status" value="1"/>
</dbReference>
<dbReference type="CDD" id="cd15858">
    <property type="entry name" value="SNARE_VAM7"/>
    <property type="match status" value="1"/>
</dbReference>
<dbReference type="InterPro" id="IPR045242">
    <property type="entry name" value="Syntaxin"/>
</dbReference>
<keyword evidence="4" id="KW-0472">Membrane</keyword>
<evidence type="ECO:0000313" key="9">
    <source>
        <dbReference type="Proteomes" id="UP001623330"/>
    </source>
</evidence>
<dbReference type="PROSITE" id="PS50192">
    <property type="entry name" value="T_SNARE"/>
    <property type="match status" value="1"/>
</dbReference>
<dbReference type="Gene3D" id="1.20.5.110">
    <property type="match status" value="1"/>
</dbReference>
<dbReference type="InterPro" id="IPR000727">
    <property type="entry name" value="T_SNARE_dom"/>
</dbReference>
<dbReference type="Proteomes" id="UP001623330">
    <property type="component" value="Unassembled WGS sequence"/>
</dbReference>
<evidence type="ECO:0000256" key="3">
    <source>
        <dbReference type="ARBA" id="ARBA00023054"/>
    </source>
</evidence>
<sequence>MRLRYKVHVDDVRIDKGNYAKYGLVVSVWDNNEEVKEVKVYKRYSEFRQLKKSLESQIGGDLPYEFPPRTALLWGISNGVNEDVIDERKIKLPQFMEELLNDSFDVRWKRSPLVSSFLGVDLRQLEASHGHGSGGGAEKSSLVSHRFEEINRDNWISMFQDCKMEFEDCKKNLSGSARSKRAMQIRLKVNGLDSSLKTEKELPSEESIRRSKLLQNLKEDLNDLVLEMDSSNLYGSFANNAASEPSQPVKPLPGRRRLGETDETAKYNNKGLLQAQQTIVKDQDQELAQLHKVIQRQKQISLDMNDELILQNELLDSFETDVDRTANKLKKANRKARDFNS</sequence>
<comment type="subcellular location">
    <subcellularLocation>
        <location evidence="1">Membrane</location>
    </subcellularLocation>
</comment>
<protein>
    <submittedName>
        <fullName evidence="8">Vacuolar morphogenesis protein 7</fullName>
    </submittedName>
</protein>
<evidence type="ECO:0000259" key="7">
    <source>
        <dbReference type="PROSITE" id="PS50195"/>
    </source>
</evidence>
<keyword evidence="9" id="KW-1185">Reference proteome</keyword>
<evidence type="ECO:0000256" key="2">
    <source>
        <dbReference type="ARBA" id="ARBA00022448"/>
    </source>
</evidence>
<dbReference type="EMBL" id="JBEVYD010000003">
    <property type="protein sequence ID" value="KAL3234600.1"/>
    <property type="molecule type" value="Genomic_DNA"/>
</dbReference>
<evidence type="ECO:0000256" key="4">
    <source>
        <dbReference type="ARBA" id="ARBA00023136"/>
    </source>
</evidence>
<evidence type="ECO:0000313" key="8">
    <source>
        <dbReference type="EMBL" id="KAL3234600.1"/>
    </source>
</evidence>
<name>A0ABR4P043_9SACH</name>
<evidence type="ECO:0000256" key="1">
    <source>
        <dbReference type="ARBA" id="ARBA00004370"/>
    </source>
</evidence>
<dbReference type="Gene3D" id="3.30.1520.10">
    <property type="entry name" value="Phox-like domain"/>
    <property type="match status" value="1"/>
</dbReference>
<evidence type="ECO:0000259" key="6">
    <source>
        <dbReference type="PROSITE" id="PS50192"/>
    </source>
</evidence>
<comment type="caution">
    <text evidence="8">The sequence shown here is derived from an EMBL/GenBank/DDBJ whole genome shotgun (WGS) entry which is preliminary data.</text>
</comment>
<dbReference type="PANTHER" id="PTHR19957">
    <property type="entry name" value="SYNTAXIN"/>
    <property type="match status" value="1"/>
</dbReference>
<dbReference type="InterPro" id="IPR036871">
    <property type="entry name" value="PX_dom_sf"/>
</dbReference>
<dbReference type="Pfam" id="PF00787">
    <property type="entry name" value="PX"/>
    <property type="match status" value="1"/>
</dbReference>
<feature type="region of interest" description="Disordered" evidence="5">
    <location>
        <begin position="238"/>
        <end position="257"/>
    </location>
</feature>